<feature type="region of interest" description="Disordered" evidence="1">
    <location>
        <begin position="1"/>
        <end position="20"/>
    </location>
</feature>
<name>A0A4Y2DV33_ARAVE</name>
<accession>A0A4Y2DV33</accession>
<proteinExistence type="predicted"/>
<evidence type="ECO:0000313" key="2">
    <source>
        <dbReference type="EMBL" id="GBM20720.1"/>
    </source>
</evidence>
<reference evidence="2 3" key="1">
    <citation type="journal article" date="2019" name="Sci. Rep.">
        <title>Orb-weaving spider Araneus ventricosus genome elucidates the spidroin gene catalogue.</title>
        <authorList>
            <person name="Kono N."/>
            <person name="Nakamura H."/>
            <person name="Ohtoshi R."/>
            <person name="Moran D.A.P."/>
            <person name="Shinohara A."/>
            <person name="Yoshida Y."/>
            <person name="Fujiwara M."/>
            <person name="Mori M."/>
            <person name="Tomita M."/>
            <person name="Arakawa K."/>
        </authorList>
    </citation>
    <scope>NUCLEOTIDE SEQUENCE [LARGE SCALE GENOMIC DNA]</scope>
</reference>
<evidence type="ECO:0000313" key="3">
    <source>
        <dbReference type="Proteomes" id="UP000499080"/>
    </source>
</evidence>
<dbReference type="AlphaFoldDB" id="A0A4Y2DV33"/>
<sequence>MSRLRDRRIPGSKPDPTKDPSCMCVCCTFNLTARITRAPAGVVQKFGEGDATSVVIFVILPRFEGRVSSQNSPRIALKWVVDNGSF</sequence>
<protein>
    <submittedName>
        <fullName evidence="2">Uncharacterized protein</fullName>
    </submittedName>
</protein>
<dbReference type="Proteomes" id="UP000499080">
    <property type="component" value="Unassembled WGS sequence"/>
</dbReference>
<dbReference type="EMBL" id="BGPR01000446">
    <property type="protein sequence ID" value="GBM20720.1"/>
    <property type="molecule type" value="Genomic_DNA"/>
</dbReference>
<evidence type="ECO:0000256" key="1">
    <source>
        <dbReference type="SAM" id="MobiDB-lite"/>
    </source>
</evidence>
<gene>
    <name evidence="2" type="ORF">AVEN_105953_1</name>
</gene>
<keyword evidence="3" id="KW-1185">Reference proteome</keyword>
<organism evidence="2 3">
    <name type="scientific">Araneus ventricosus</name>
    <name type="common">Orbweaver spider</name>
    <name type="synonym">Epeira ventricosa</name>
    <dbReference type="NCBI Taxonomy" id="182803"/>
    <lineage>
        <taxon>Eukaryota</taxon>
        <taxon>Metazoa</taxon>
        <taxon>Ecdysozoa</taxon>
        <taxon>Arthropoda</taxon>
        <taxon>Chelicerata</taxon>
        <taxon>Arachnida</taxon>
        <taxon>Araneae</taxon>
        <taxon>Araneomorphae</taxon>
        <taxon>Entelegynae</taxon>
        <taxon>Araneoidea</taxon>
        <taxon>Araneidae</taxon>
        <taxon>Araneus</taxon>
    </lineage>
</organism>
<comment type="caution">
    <text evidence="2">The sequence shown here is derived from an EMBL/GenBank/DDBJ whole genome shotgun (WGS) entry which is preliminary data.</text>
</comment>